<name>A0A1B7TF78_9ASCO</name>
<comment type="caution">
    <text evidence="10">The sequence shown here is derived from an EMBL/GenBank/DDBJ whole genome shotgun (WGS) entry which is preliminary data.</text>
</comment>
<feature type="compositionally biased region" description="Low complexity" evidence="8">
    <location>
        <begin position="522"/>
        <end position="537"/>
    </location>
</feature>
<dbReference type="EMBL" id="LXPE01000009">
    <property type="protein sequence ID" value="OBA27374.1"/>
    <property type="molecule type" value="Genomic_DNA"/>
</dbReference>
<dbReference type="GO" id="GO:0043022">
    <property type="term" value="F:ribosome binding"/>
    <property type="evidence" value="ECO:0007669"/>
    <property type="project" value="TreeGrafter"/>
</dbReference>
<keyword evidence="4" id="KW-0853">WD repeat</keyword>
<evidence type="ECO:0000256" key="7">
    <source>
        <dbReference type="ARBA" id="ARBA00022917"/>
    </source>
</evidence>
<keyword evidence="3" id="KW-0396">Initiation factor</keyword>
<keyword evidence="11" id="KW-1185">Reference proteome</keyword>
<dbReference type="PANTHER" id="PTHR13227:SF0">
    <property type="entry name" value="EUKARYOTIC TRANSLATION INITIATION FACTOR 2A"/>
    <property type="match status" value="1"/>
</dbReference>
<dbReference type="Proteomes" id="UP000092321">
    <property type="component" value="Unassembled WGS sequence"/>
</dbReference>
<evidence type="ECO:0000313" key="11">
    <source>
        <dbReference type="Proteomes" id="UP000092321"/>
    </source>
</evidence>
<dbReference type="GO" id="GO:0003729">
    <property type="term" value="F:mRNA binding"/>
    <property type="evidence" value="ECO:0007669"/>
    <property type="project" value="TreeGrafter"/>
</dbReference>
<dbReference type="PANTHER" id="PTHR13227">
    <property type="entry name" value="EUKARYOTIC TRANSLATION INITIATION FACTOR 2A"/>
    <property type="match status" value="1"/>
</dbReference>
<dbReference type="GO" id="GO:0003743">
    <property type="term" value="F:translation initiation factor activity"/>
    <property type="evidence" value="ECO:0007669"/>
    <property type="project" value="UniProtKB-KW"/>
</dbReference>
<protein>
    <recommendedName>
        <fullName evidence="2">Eukaryotic translation initiation factor 2A</fullName>
    </recommendedName>
</protein>
<evidence type="ECO:0000313" key="10">
    <source>
        <dbReference type="EMBL" id="OBA27374.1"/>
    </source>
</evidence>
<feature type="domain" description="Translation initiation factor beta propellor-like" evidence="9">
    <location>
        <begin position="230"/>
        <end position="422"/>
    </location>
</feature>
<evidence type="ECO:0000256" key="6">
    <source>
        <dbReference type="ARBA" id="ARBA00022845"/>
    </source>
</evidence>
<dbReference type="Gene3D" id="2.130.10.10">
    <property type="entry name" value="YVTN repeat-like/Quinoprotein amine dehydrogenase"/>
    <property type="match status" value="1"/>
</dbReference>
<accession>A0A1B7TF78</accession>
<evidence type="ECO:0000259" key="9">
    <source>
        <dbReference type="Pfam" id="PF08662"/>
    </source>
</evidence>
<dbReference type="InterPro" id="IPR015943">
    <property type="entry name" value="WD40/YVTN_repeat-like_dom_sf"/>
</dbReference>
<evidence type="ECO:0000256" key="2">
    <source>
        <dbReference type="ARBA" id="ARBA00013819"/>
    </source>
</evidence>
<gene>
    <name evidence="10" type="ORF">HANVADRAFT_23421</name>
</gene>
<dbReference type="GO" id="GO:0006417">
    <property type="term" value="P:regulation of translation"/>
    <property type="evidence" value="ECO:0007669"/>
    <property type="project" value="UniProtKB-KW"/>
</dbReference>
<keyword evidence="6" id="KW-0810">Translation regulation</keyword>
<proteinExistence type="inferred from homology"/>
<comment type="similarity">
    <text evidence="1">Belongs to the WD repeat EIF2A family.</text>
</comment>
<evidence type="ECO:0000256" key="8">
    <source>
        <dbReference type="SAM" id="MobiDB-lite"/>
    </source>
</evidence>
<evidence type="ECO:0000256" key="4">
    <source>
        <dbReference type="ARBA" id="ARBA00022574"/>
    </source>
</evidence>
<organism evidence="10 11">
    <name type="scientific">Hanseniaspora valbyensis NRRL Y-1626</name>
    <dbReference type="NCBI Taxonomy" id="766949"/>
    <lineage>
        <taxon>Eukaryota</taxon>
        <taxon>Fungi</taxon>
        <taxon>Dikarya</taxon>
        <taxon>Ascomycota</taxon>
        <taxon>Saccharomycotina</taxon>
        <taxon>Saccharomycetes</taxon>
        <taxon>Saccharomycodales</taxon>
        <taxon>Saccharomycodaceae</taxon>
        <taxon>Hanseniaspora</taxon>
    </lineage>
</organism>
<feature type="region of interest" description="Disordered" evidence="8">
    <location>
        <begin position="466"/>
        <end position="563"/>
    </location>
</feature>
<evidence type="ECO:0000256" key="5">
    <source>
        <dbReference type="ARBA" id="ARBA00022737"/>
    </source>
</evidence>
<keyword evidence="7" id="KW-0648">Protein biosynthesis</keyword>
<dbReference type="GO" id="GO:0000049">
    <property type="term" value="F:tRNA binding"/>
    <property type="evidence" value="ECO:0007669"/>
    <property type="project" value="TreeGrafter"/>
</dbReference>
<keyword evidence="5" id="KW-0677">Repeat</keyword>
<dbReference type="InterPro" id="IPR011387">
    <property type="entry name" value="TIF2A"/>
</dbReference>
<dbReference type="GO" id="GO:0022627">
    <property type="term" value="C:cytosolic small ribosomal subunit"/>
    <property type="evidence" value="ECO:0007669"/>
    <property type="project" value="TreeGrafter"/>
</dbReference>
<dbReference type="Pfam" id="PF08662">
    <property type="entry name" value="eIF2A"/>
    <property type="match status" value="1"/>
</dbReference>
<evidence type="ECO:0000256" key="3">
    <source>
        <dbReference type="ARBA" id="ARBA00022540"/>
    </source>
</evidence>
<sequence length="616" mass="68671">MSCQFFTRTEEDIAVTTGYPDFNTSTNEDLSLKPTVKAISDNGIYLAIALPKVLKVFTGETGFDKLLMEIPLEKPLYSLKFSNTGRFLQTFQQFSVNKEENENLQNCIVYDVLSQKKLYSYTNKSLDNWSLYFNKNDSFVLSISNDRKTMKCIKLNDDLSNFSFDISKNIYTIFKFENIIQEFEISPNVAQPPVIATFTPVKSGKPATLQIWVAPPLPTKDFITKPATSKTFFAVDSCVFYWNSKGTTVLGKTSTNFNSNSYNGENKLYLLSHISNKAILLTLSKDNGPIHDINWSVDGNVFAVNSGYMPSKTIFYNTMGDTLKEMDADRKNTIMFSPNGRYVMIAGWGNLAGGVDIIDMTDGYKKIVSFQASNINFSKWSPEGEFLIMAITSPRLRVDNIVKILHYSGKLVYVQQFAELLQCGWRVPTSQEEDEKTKKQIEPVVEFKDAKTKIHHHPTVTKFEIDNAGKSTSEHSSTVKKPAGSWRASRGKTSSGLFQPGATPNKILPGMSAPRAKKAIPGATPIPATNNNNNNKGAKADGNKPAANSNNNGQGDGLSPEQKKIRSLVKKYNSIQKIKEIQAAGGKLELTQLSKLEGEEFILKELKFLGWSEDSK</sequence>
<dbReference type="OrthoDB" id="2194683at2759"/>
<evidence type="ECO:0000256" key="1">
    <source>
        <dbReference type="ARBA" id="ARBA00009573"/>
    </source>
</evidence>
<dbReference type="AlphaFoldDB" id="A0A1B7TF78"/>
<dbReference type="InterPro" id="IPR013979">
    <property type="entry name" value="TIF_beta_prop-like"/>
</dbReference>
<reference evidence="11" key="1">
    <citation type="journal article" date="2016" name="Proc. Natl. Acad. Sci. U.S.A.">
        <title>Comparative genomics of biotechnologically important yeasts.</title>
        <authorList>
            <person name="Riley R."/>
            <person name="Haridas S."/>
            <person name="Wolfe K.H."/>
            <person name="Lopes M.R."/>
            <person name="Hittinger C.T."/>
            <person name="Goeker M."/>
            <person name="Salamov A.A."/>
            <person name="Wisecaver J.H."/>
            <person name="Long T.M."/>
            <person name="Calvey C.H."/>
            <person name="Aerts A.L."/>
            <person name="Barry K.W."/>
            <person name="Choi C."/>
            <person name="Clum A."/>
            <person name="Coughlan A.Y."/>
            <person name="Deshpande S."/>
            <person name="Douglass A.P."/>
            <person name="Hanson S.J."/>
            <person name="Klenk H.-P."/>
            <person name="LaButti K.M."/>
            <person name="Lapidus A."/>
            <person name="Lindquist E.A."/>
            <person name="Lipzen A.M."/>
            <person name="Meier-Kolthoff J.P."/>
            <person name="Ohm R.A."/>
            <person name="Otillar R.P."/>
            <person name="Pangilinan J.L."/>
            <person name="Peng Y."/>
            <person name="Rokas A."/>
            <person name="Rosa C.A."/>
            <person name="Scheuner C."/>
            <person name="Sibirny A.A."/>
            <person name="Slot J.C."/>
            <person name="Stielow J.B."/>
            <person name="Sun H."/>
            <person name="Kurtzman C.P."/>
            <person name="Blackwell M."/>
            <person name="Grigoriev I.V."/>
            <person name="Jeffries T.W."/>
        </authorList>
    </citation>
    <scope>NUCLEOTIDE SEQUENCE [LARGE SCALE GENOMIC DNA]</scope>
    <source>
        <strain evidence="11">NRRL Y-1626</strain>
    </source>
</reference>
<dbReference type="SUPFAM" id="SSF82171">
    <property type="entry name" value="DPP6 N-terminal domain-like"/>
    <property type="match status" value="1"/>
</dbReference>